<evidence type="ECO:0000313" key="11">
    <source>
        <dbReference type="EMBL" id="MDZ5008773.1"/>
    </source>
</evidence>
<dbReference type="PATRIC" id="fig|1502.156.peg.1270"/>
<dbReference type="Proteomes" id="UP000247117">
    <property type="component" value="Unassembled WGS sequence"/>
</dbReference>
<dbReference type="InterPro" id="IPR009242">
    <property type="entry name" value="DUF896"/>
</dbReference>
<evidence type="ECO:0000313" key="7">
    <source>
        <dbReference type="EMBL" id="MBO3415552.1"/>
    </source>
</evidence>
<dbReference type="Proteomes" id="UP000481454">
    <property type="component" value="Unassembled WGS sequence"/>
</dbReference>
<dbReference type="PANTHER" id="PTHR37300">
    <property type="entry name" value="UPF0291 PROTEIN CBO2609/CLC_2481"/>
    <property type="match status" value="1"/>
</dbReference>
<dbReference type="GeneID" id="93002465"/>
<reference evidence="5" key="3">
    <citation type="journal article" date="2018" name="Genome Biol.">
        <title>SKESA: strategic k-mer extension for scrupulous assemblies.</title>
        <authorList>
            <person name="Souvorov A."/>
            <person name="Agarwala R."/>
            <person name="Lipman D.J."/>
        </authorList>
    </citation>
    <scope>NUCLEOTIDE SEQUENCE</scope>
    <source>
        <strain evidence="5">C25</strain>
    </source>
</reference>
<dbReference type="EMBL" id="JAENQP010000001">
    <property type="protein sequence ID" value="MBO3357342.1"/>
    <property type="molecule type" value="Genomic_DNA"/>
</dbReference>
<evidence type="ECO:0000313" key="20">
    <source>
        <dbReference type="Proteomes" id="UP000249986"/>
    </source>
</evidence>
<accession>A0A127EHV5</accession>
<evidence type="ECO:0000313" key="9">
    <source>
        <dbReference type="EMBL" id="MDZ4908185.1"/>
    </source>
</evidence>
<dbReference type="EMBL" id="WNUR01000009">
    <property type="protein sequence ID" value="MDZ7540793.1"/>
    <property type="molecule type" value="Genomic_DNA"/>
</dbReference>
<keyword evidence="1 2" id="KW-0963">Cytoplasm</keyword>
<reference evidence="5" key="8">
    <citation type="submission" date="2020-07" db="EMBL/GenBank/DDBJ databases">
        <authorList>
            <consortium name="NCBI Pathogen Detection Project"/>
        </authorList>
    </citation>
    <scope>NUCLEOTIDE SEQUENCE</scope>
    <source>
        <strain evidence="5">C25</strain>
    </source>
</reference>
<dbReference type="EMBL" id="WNVM01000003">
    <property type="protein sequence ID" value="MDZ5008773.1"/>
    <property type="molecule type" value="Genomic_DNA"/>
</dbReference>
<evidence type="ECO:0000313" key="4">
    <source>
        <dbReference type="EMBL" id="AMN35536.1"/>
    </source>
</evidence>
<evidence type="ECO:0000313" key="22">
    <source>
        <dbReference type="Proteomes" id="UP000481454"/>
    </source>
</evidence>
<evidence type="ECO:0000313" key="18">
    <source>
        <dbReference type="Proteomes" id="UP000070260"/>
    </source>
</evidence>
<dbReference type="GO" id="GO:0005737">
    <property type="term" value="C:cytoplasm"/>
    <property type="evidence" value="ECO:0007669"/>
    <property type="project" value="UniProtKB-SubCell"/>
</dbReference>
<feature type="region of interest" description="Disordered" evidence="3">
    <location>
        <begin position="1"/>
        <end position="30"/>
    </location>
</feature>
<dbReference type="Proteomes" id="UP001289066">
    <property type="component" value="Unassembled WGS sequence"/>
</dbReference>
<evidence type="ECO:0000313" key="8">
    <source>
        <dbReference type="EMBL" id="MDH2335803.1"/>
    </source>
</evidence>
<dbReference type="EMBL" id="RQNR01000001">
    <property type="protein sequence ID" value="RQN26711.1"/>
    <property type="molecule type" value="Genomic_DNA"/>
</dbReference>
<dbReference type="Proteomes" id="UP000070260">
    <property type="component" value="Chromosome"/>
</dbReference>
<dbReference type="Proteomes" id="UP000249986">
    <property type="component" value="Unassembled WGS sequence"/>
</dbReference>
<evidence type="ECO:0000313" key="10">
    <source>
        <dbReference type="EMBL" id="MDZ4998673.1"/>
    </source>
</evidence>
<dbReference type="OMA" id="MIERINF"/>
<evidence type="ECO:0000313" key="5">
    <source>
        <dbReference type="EMBL" id="HAT4299017.1"/>
    </source>
</evidence>
<evidence type="ECO:0000313" key="17">
    <source>
        <dbReference type="EMBL" id="SQB59101.1"/>
    </source>
</evidence>
<dbReference type="Proteomes" id="UP000273641">
    <property type="component" value="Unassembled WGS sequence"/>
</dbReference>
<dbReference type="Gene3D" id="1.10.287.540">
    <property type="entry name" value="Helix hairpin bin"/>
    <property type="match status" value="1"/>
</dbReference>
<evidence type="ECO:0000313" key="13">
    <source>
        <dbReference type="EMBL" id="MDZ7540793.1"/>
    </source>
</evidence>
<name>A0A127EHV5_CLOPF</name>
<dbReference type="Proteomes" id="UP000668068">
    <property type="component" value="Unassembled WGS sequence"/>
</dbReference>
<dbReference type="EMBL" id="JARVUX010000002">
    <property type="protein sequence ID" value="MDH2335803.1"/>
    <property type="molecule type" value="Genomic_DNA"/>
</dbReference>
<dbReference type="EMBL" id="JAENRE010000001">
    <property type="protein sequence ID" value="MBO3415552.1"/>
    <property type="molecule type" value="Genomic_DNA"/>
</dbReference>
<dbReference type="EMBL" id="WNUI01000005">
    <property type="protein sequence ID" value="MDZ4908185.1"/>
    <property type="molecule type" value="Genomic_DNA"/>
</dbReference>
<dbReference type="Proteomes" id="UP001288944">
    <property type="component" value="Unassembled WGS sequence"/>
</dbReference>
<dbReference type="SMR" id="A0A127EHV5"/>
<gene>
    <name evidence="15" type="ORF">CYK91_04865</name>
    <name evidence="16" type="ORF">EHZ11_06090</name>
    <name evidence="14" type="ORF">G6Z34_01060</name>
    <name evidence="9" type="ORF">GNF68_03745</name>
    <name evidence="11" type="ORF">GNF77_07540</name>
    <name evidence="10" type="ORF">GNF79_06065</name>
    <name evidence="12" type="ORF">GNF81_06365</name>
    <name evidence="13" type="ORF">GNF83_05930</name>
    <name evidence="5" type="ORF">I9063_002402</name>
    <name evidence="4" type="ORF">JFP838_07170</name>
    <name evidence="6" type="ORF">JJB47_00940</name>
    <name evidence="7" type="ORF">JJB78_03320</name>
    <name evidence="17" type="ORF">NCTC10719_00950</name>
    <name evidence="8" type="ORF">QDQ28_06340</name>
</gene>
<evidence type="ECO:0000256" key="3">
    <source>
        <dbReference type="SAM" id="MobiDB-lite"/>
    </source>
</evidence>
<reference evidence="14 22" key="7">
    <citation type="submission" date="2020-02" db="EMBL/GenBank/DDBJ databases">
        <title>Genomic Insights into the Phylogeny and Genetic Plasticity of the Human and Animal Enteric Pathogen Clostridium perfringens.</title>
        <authorList>
            <person name="Feng Y."/>
            <person name="Hu Y."/>
        </authorList>
    </citation>
    <scope>NUCLEOTIDE SEQUENCE [LARGE SCALE GENOMIC DNA]</scope>
    <source>
        <strain evidence="14 22">CP-40</strain>
    </source>
</reference>
<dbReference type="Proteomes" id="UP001291306">
    <property type="component" value="Unassembled WGS sequence"/>
</dbReference>
<reference evidence="9" key="6">
    <citation type="submission" date="2019-11" db="EMBL/GenBank/DDBJ databases">
        <title>Characterization of Clostridium perfringens isolates from swine manure treated agricultural soils.</title>
        <authorList>
            <person name="Wushke S.T."/>
        </authorList>
    </citation>
    <scope>NUCLEOTIDE SEQUENCE</scope>
    <source>
        <strain evidence="11">V2</strain>
        <strain evidence="12">X15</strain>
        <strain evidence="10">X26</strain>
        <strain evidence="13">X62</strain>
        <strain evidence="9">X94</strain>
    </source>
</reference>
<dbReference type="HAMAP" id="MF_01103">
    <property type="entry name" value="UPF0291"/>
    <property type="match status" value="1"/>
</dbReference>
<dbReference type="Proteomes" id="UP001222958">
    <property type="component" value="Unassembled WGS sequence"/>
</dbReference>
<reference evidence="6 23" key="9">
    <citation type="submission" date="2020-12" db="EMBL/GenBank/DDBJ databases">
        <title>Comparative genomics of Clostridium perfringens reveals patterns of host-associated phylogenetic clades and virulence factors.</title>
        <authorList>
            <person name="Smith A.H."/>
            <person name="Geier R."/>
        </authorList>
    </citation>
    <scope>NUCLEOTIDE SEQUENCE</scope>
    <source>
        <strain evidence="7 23">CHD15829P</strain>
        <strain evidence="6">CHD30677R</strain>
    </source>
</reference>
<dbReference type="PANTHER" id="PTHR37300:SF1">
    <property type="entry name" value="UPF0291 PROTEIN YNZC"/>
    <property type="match status" value="1"/>
</dbReference>
<comment type="subcellular location">
    <subcellularLocation>
        <location evidence="2">Cytoplasm</location>
    </subcellularLocation>
</comment>
<sequence length="59" mass="7272">MNIDELTKRINELHKKHKEEGLSEDEHKEREELRKEYINRFKSNLREQLKGIEPKNKKN</sequence>
<dbReference type="EMBL" id="PJTB01000001">
    <property type="protein sequence ID" value="PWX42475.1"/>
    <property type="molecule type" value="Genomic_DNA"/>
</dbReference>
<reference evidence="16 21" key="5">
    <citation type="submission" date="2018-11" db="EMBL/GenBank/DDBJ databases">
        <title>Draft genome sequences of potential pathogenic Clostridium perfringens from environmental surface water in the North West Province, South Africa.</title>
        <authorList>
            <person name="Fourie J.C.J."/>
            <person name="Sanko T.J."/>
            <person name="Bezuidenhout C."/>
            <person name="Mienie C."/>
            <person name="Adeleke R."/>
        </authorList>
    </citation>
    <scope>NUCLEOTIDE SEQUENCE [LARGE SCALE GENOMIC DNA]</scope>
    <source>
        <strain evidence="16 21">SC4-C13</strain>
    </source>
</reference>
<comment type="similarity">
    <text evidence="2">Belongs to the UPF0291 family.</text>
</comment>
<evidence type="ECO:0000313" key="16">
    <source>
        <dbReference type="EMBL" id="RQN26711.1"/>
    </source>
</evidence>
<evidence type="ECO:0000313" key="19">
    <source>
        <dbReference type="Proteomes" id="UP000247117"/>
    </source>
</evidence>
<evidence type="ECO:0000256" key="2">
    <source>
        <dbReference type="HAMAP-Rule" id="MF_01103"/>
    </source>
</evidence>
<evidence type="ECO:0000313" key="21">
    <source>
        <dbReference type="Proteomes" id="UP000273641"/>
    </source>
</evidence>
<dbReference type="Proteomes" id="UP000668358">
    <property type="component" value="Unassembled WGS sequence"/>
</dbReference>
<dbReference type="EMBL" id="JAALLZ010000001">
    <property type="protein sequence ID" value="NGU28701.1"/>
    <property type="molecule type" value="Genomic_DNA"/>
</dbReference>
<reference evidence="17 20" key="4">
    <citation type="submission" date="2018-06" db="EMBL/GenBank/DDBJ databases">
        <authorList>
            <consortium name="Pathogen Informatics"/>
            <person name="Doyle S."/>
        </authorList>
    </citation>
    <scope>NUCLEOTIDE SEQUENCE [LARGE SCALE GENOMIC DNA]</scope>
    <source>
        <strain evidence="17 20">NCTC10719</strain>
    </source>
</reference>
<reference evidence="15 19" key="2">
    <citation type="journal article" date="2018" name="BMC Genomics">
        <title>Whole genome analysis reveals the diversity and evolutionary relationships between necrotic enteritis-causing strains of Clostridium perfringens.</title>
        <authorList>
            <person name="Lacey J.A."/>
            <person name="Allnutt T.R."/>
            <person name="Vezina B."/>
            <person name="Van T.T.H."/>
            <person name="Stent T."/>
            <person name="Han X."/>
            <person name="Rood J.I."/>
            <person name="Wade B."/>
            <person name="Keyburn A.L."/>
            <person name="Seeman T."/>
            <person name="Chen H."/>
            <person name="Haring V."/>
            <person name="Johanesen P.A."/>
            <person name="Lyras D."/>
            <person name="Moore R.J."/>
        </authorList>
    </citation>
    <scope>NUCLEOTIDE SEQUENCE [LARGE SCALE GENOMIC DNA]</scope>
    <source>
        <strain evidence="15 19">EUR-NE15</strain>
    </source>
</reference>
<dbReference type="EMBL" id="DACTBT010000018">
    <property type="protein sequence ID" value="HAT4299017.1"/>
    <property type="molecule type" value="Genomic_DNA"/>
</dbReference>
<evidence type="ECO:0000313" key="14">
    <source>
        <dbReference type="EMBL" id="NGU28701.1"/>
    </source>
</evidence>
<evidence type="ECO:0000313" key="15">
    <source>
        <dbReference type="EMBL" id="PWX42475.1"/>
    </source>
</evidence>
<dbReference type="Proteomes" id="UP000855421">
    <property type="component" value="Unassembled WGS sequence"/>
</dbReference>
<reference evidence="8" key="10">
    <citation type="submission" date="2023-04" db="EMBL/GenBank/DDBJ databases">
        <title>Epidemiological investigation of Clostridium perfringens isolated from cattle.</title>
        <authorList>
            <person name="Tian R."/>
        </authorList>
    </citation>
    <scope>NUCLEOTIDE SEQUENCE</scope>
    <source>
        <strain evidence="8">ZWCP172</strain>
    </source>
</reference>
<evidence type="ECO:0000313" key="23">
    <source>
        <dbReference type="Proteomes" id="UP000668358"/>
    </source>
</evidence>
<dbReference type="EMBL" id="WNVG01000015">
    <property type="protein sequence ID" value="MDZ5032416.1"/>
    <property type="molecule type" value="Genomic_DNA"/>
</dbReference>
<evidence type="ECO:0000256" key="1">
    <source>
        <dbReference type="ARBA" id="ARBA00022490"/>
    </source>
</evidence>
<dbReference type="AlphaFoldDB" id="A0A127EHV5"/>
<evidence type="ECO:0000313" key="12">
    <source>
        <dbReference type="EMBL" id="MDZ5032416.1"/>
    </source>
</evidence>
<protein>
    <recommendedName>
        <fullName evidence="2">UPF0291 protein CYK91_04865</fullName>
    </recommendedName>
</protein>
<dbReference type="Pfam" id="PF05979">
    <property type="entry name" value="DUF896"/>
    <property type="match status" value="1"/>
</dbReference>
<dbReference type="EMBL" id="WNVC01000014">
    <property type="protein sequence ID" value="MDZ4998673.1"/>
    <property type="molecule type" value="Genomic_DNA"/>
</dbReference>
<dbReference type="Proteomes" id="UP001292368">
    <property type="component" value="Unassembled WGS sequence"/>
</dbReference>
<evidence type="ECO:0000313" key="6">
    <source>
        <dbReference type="EMBL" id="MBO3357342.1"/>
    </source>
</evidence>
<dbReference type="Proteomes" id="UP001288778">
    <property type="component" value="Unassembled WGS sequence"/>
</dbReference>
<reference evidence="4 18" key="1">
    <citation type="journal article" date="2016" name="PLoS ONE">
        <title>Plasmid Characterization and Chromosome Analysis of Two netF+ Clostridium perfringens Isolates Associated with Foal and Canine Necrotizing Enteritis.</title>
        <authorList>
            <person name="Mehdizadeh Gohari I."/>
            <person name="Kropinski A.M."/>
            <person name="Weese S.J."/>
            <person name="Parreira V.R."/>
            <person name="Whitehead A.E."/>
            <person name="Boerlin P."/>
            <person name="Prescott J.F."/>
        </authorList>
    </citation>
    <scope>NUCLEOTIDE SEQUENCE [LARGE SCALE GENOMIC DNA]</scope>
    <source>
        <strain evidence="4 18">JP838</strain>
    </source>
</reference>
<dbReference type="EMBL" id="CP010994">
    <property type="protein sequence ID" value="AMN35536.1"/>
    <property type="molecule type" value="Genomic_DNA"/>
</dbReference>
<dbReference type="SUPFAM" id="SSF158221">
    <property type="entry name" value="YnzC-like"/>
    <property type="match status" value="1"/>
</dbReference>
<dbReference type="RefSeq" id="WP_003448677.1">
    <property type="nucleotide sequence ID" value="NZ_AP017630.1"/>
</dbReference>
<organism evidence="4 18">
    <name type="scientific">Clostridium perfringens</name>
    <dbReference type="NCBI Taxonomy" id="1502"/>
    <lineage>
        <taxon>Bacteria</taxon>
        <taxon>Bacillati</taxon>
        <taxon>Bacillota</taxon>
        <taxon>Clostridia</taxon>
        <taxon>Eubacteriales</taxon>
        <taxon>Clostridiaceae</taxon>
        <taxon>Clostridium</taxon>
    </lineage>
</organism>
<proteinExistence type="inferred from homology"/>
<dbReference type="EMBL" id="UAWG01000003">
    <property type="protein sequence ID" value="SQB59101.1"/>
    <property type="molecule type" value="Genomic_DNA"/>
</dbReference>
<dbReference type="OrthoDB" id="390105at2"/>